<gene>
    <name evidence="4" type="ORF">OS493_011019</name>
</gene>
<sequence length="238" mass="26629">MKSRRLGVSTETRAQLPEMEKTPVKQVNVPDLTKLSPEVQQGYRVYVENVRGFLQECDLAIFGARGTPRHLVCGTTMTELRKPMSFHQIGYKFNNYEYNSITEVVADIRLILENCYRYNGSNHWVSKLGSLRDKVSLEATIALRSDFIPAEATCSDAFLEARAIPVERTTPPLNTLAQLPPMYMTAIAQAVRDALAAEQAHAFHADTAISPLSVPSFGACLECRHGHFHRCHPRLGAR</sequence>
<dbReference type="InterPro" id="IPR001487">
    <property type="entry name" value="Bromodomain"/>
</dbReference>
<evidence type="ECO:0000256" key="2">
    <source>
        <dbReference type="PROSITE-ProRule" id="PRU00035"/>
    </source>
</evidence>
<feature type="domain" description="Bromo" evidence="3">
    <location>
        <begin position="80"/>
        <end position="126"/>
    </location>
</feature>
<dbReference type="CDD" id="cd04369">
    <property type="entry name" value="Bromodomain"/>
    <property type="match status" value="1"/>
</dbReference>
<proteinExistence type="predicted"/>
<organism evidence="4 5">
    <name type="scientific">Desmophyllum pertusum</name>
    <dbReference type="NCBI Taxonomy" id="174260"/>
    <lineage>
        <taxon>Eukaryota</taxon>
        <taxon>Metazoa</taxon>
        <taxon>Cnidaria</taxon>
        <taxon>Anthozoa</taxon>
        <taxon>Hexacorallia</taxon>
        <taxon>Scleractinia</taxon>
        <taxon>Caryophylliina</taxon>
        <taxon>Caryophylliidae</taxon>
        <taxon>Desmophyllum</taxon>
    </lineage>
</organism>
<dbReference type="AlphaFoldDB" id="A0A9W9ZF44"/>
<dbReference type="Pfam" id="PF00439">
    <property type="entry name" value="Bromodomain"/>
    <property type="match status" value="1"/>
</dbReference>
<dbReference type="PANTHER" id="PTHR31095">
    <property type="entry name" value="RIKEN CDNA 9930021J03 GENE"/>
    <property type="match status" value="1"/>
</dbReference>
<dbReference type="InterPro" id="IPR036427">
    <property type="entry name" value="Bromodomain-like_sf"/>
</dbReference>
<dbReference type="EMBL" id="MU826354">
    <property type="protein sequence ID" value="KAJ7380300.1"/>
    <property type="molecule type" value="Genomic_DNA"/>
</dbReference>
<dbReference type="SUPFAM" id="SSF47370">
    <property type="entry name" value="Bromodomain"/>
    <property type="match status" value="1"/>
</dbReference>
<dbReference type="PROSITE" id="PS50014">
    <property type="entry name" value="BROMODOMAIN_2"/>
    <property type="match status" value="1"/>
</dbReference>
<dbReference type="Gene3D" id="1.20.920.10">
    <property type="entry name" value="Bromodomain-like"/>
    <property type="match status" value="1"/>
</dbReference>
<evidence type="ECO:0000256" key="1">
    <source>
        <dbReference type="ARBA" id="ARBA00023117"/>
    </source>
</evidence>
<comment type="caution">
    <text evidence="4">The sequence shown here is derived from an EMBL/GenBank/DDBJ whole genome shotgun (WGS) entry which is preliminary data.</text>
</comment>
<keyword evidence="5" id="KW-1185">Reference proteome</keyword>
<reference evidence="4" key="1">
    <citation type="submission" date="2023-01" db="EMBL/GenBank/DDBJ databases">
        <title>Genome assembly of the deep-sea coral Lophelia pertusa.</title>
        <authorList>
            <person name="Herrera S."/>
            <person name="Cordes E."/>
        </authorList>
    </citation>
    <scope>NUCLEOTIDE SEQUENCE</scope>
    <source>
        <strain evidence="4">USNM1676648</strain>
        <tissue evidence="4">Polyp</tissue>
    </source>
</reference>
<protein>
    <recommendedName>
        <fullName evidence="3">Bromo domain-containing protein</fullName>
    </recommendedName>
</protein>
<evidence type="ECO:0000313" key="4">
    <source>
        <dbReference type="EMBL" id="KAJ7380300.1"/>
    </source>
</evidence>
<accession>A0A9W9ZF44</accession>
<evidence type="ECO:0000313" key="5">
    <source>
        <dbReference type="Proteomes" id="UP001163046"/>
    </source>
</evidence>
<dbReference type="OrthoDB" id="21449at2759"/>
<name>A0A9W9ZF44_9CNID</name>
<keyword evidence="1 2" id="KW-0103">Bromodomain</keyword>
<dbReference type="PANTHER" id="PTHR31095:SF3">
    <property type="entry name" value="RIKEN CDNA 9930021J03 GENE"/>
    <property type="match status" value="1"/>
</dbReference>
<dbReference type="InterPro" id="IPR040214">
    <property type="entry name" value="BRD10"/>
</dbReference>
<dbReference type="Proteomes" id="UP001163046">
    <property type="component" value="Unassembled WGS sequence"/>
</dbReference>
<evidence type="ECO:0000259" key="3">
    <source>
        <dbReference type="PROSITE" id="PS50014"/>
    </source>
</evidence>